<dbReference type="Pfam" id="PF01844">
    <property type="entry name" value="HNH"/>
    <property type="match status" value="1"/>
</dbReference>
<dbReference type="InterPro" id="IPR003615">
    <property type="entry name" value="HNH_nuc"/>
</dbReference>
<name>A0A4R3VUH1_9SPHI</name>
<proteinExistence type="predicted"/>
<keyword evidence="2" id="KW-0255">Endonuclease</keyword>
<dbReference type="SMART" id="SM00507">
    <property type="entry name" value="HNHc"/>
    <property type="match status" value="1"/>
</dbReference>
<dbReference type="Gene3D" id="1.10.30.50">
    <property type="match status" value="1"/>
</dbReference>
<feature type="domain" description="HNH nuclease" evidence="1">
    <location>
        <begin position="6"/>
        <end position="67"/>
    </location>
</feature>
<dbReference type="GO" id="GO:0008270">
    <property type="term" value="F:zinc ion binding"/>
    <property type="evidence" value="ECO:0007669"/>
    <property type="project" value="InterPro"/>
</dbReference>
<comment type="caution">
    <text evidence="2">The sequence shown here is derived from an EMBL/GenBank/DDBJ whole genome shotgun (WGS) entry which is preliminary data.</text>
</comment>
<dbReference type="RefSeq" id="WP_132777240.1">
    <property type="nucleotide sequence ID" value="NZ_SMBZ01000011.1"/>
</dbReference>
<gene>
    <name evidence="2" type="ORF">EDC17_101181</name>
</gene>
<keyword evidence="2" id="KW-0540">Nuclease</keyword>
<sequence>MKLTKSQRQALKEKYQGRCAYCGDLLGDRWHADHIEPIVRNWWNGTCEHPERNTLENFNPSCPSCNIVKSSMSLDSFRKIIGGFITSLNRDSTQYKFAKRYGLLEEKEIEVRFWFERCG</sequence>
<accession>A0A4R3VUH1</accession>
<protein>
    <submittedName>
        <fullName evidence="2">HNH endonuclease</fullName>
    </submittedName>
</protein>
<evidence type="ECO:0000259" key="1">
    <source>
        <dbReference type="SMART" id="SM00507"/>
    </source>
</evidence>
<dbReference type="InterPro" id="IPR002711">
    <property type="entry name" value="HNH"/>
</dbReference>
<keyword evidence="3" id="KW-1185">Reference proteome</keyword>
<dbReference type="GO" id="GO:0004519">
    <property type="term" value="F:endonuclease activity"/>
    <property type="evidence" value="ECO:0007669"/>
    <property type="project" value="UniProtKB-KW"/>
</dbReference>
<organism evidence="2 3">
    <name type="scientific">Sphingobacterium alimentarium</name>
    <dbReference type="NCBI Taxonomy" id="797292"/>
    <lineage>
        <taxon>Bacteria</taxon>
        <taxon>Pseudomonadati</taxon>
        <taxon>Bacteroidota</taxon>
        <taxon>Sphingobacteriia</taxon>
        <taxon>Sphingobacteriales</taxon>
        <taxon>Sphingobacteriaceae</taxon>
        <taxon>Sphingobacterium</taxon>
    </lineage>
</organism>
<evidence type="ECO:0000313" key="3">
    <source>
        <dbReference type="Proteomes" id="UP000295197"/>
    </source>
</evidence>
<dbReference type="AlphaFoldDB" id="A0A4R3VUH1"/>
<evidence type="ECO:0000313" key="2">
    <source>
        <dbReference type="EMBL" id="TCV17162.1"/>
    </source>
</evidence>
<dbReference type="OrthoDB" id="5918473at2"/>
<reference evidence="2 3" key="1">
    <citation type="submission" date="2019-03" db="EMBL/GenBank/DDBJ databases">
        <title>Genomic Encyclopedia of Type Strains, Phase IV (KMG-IV): sequencing the most valuable type-strain genomes for metagenomic binning, comparative biology and taxonomic classification.</title>
        <authorList>
            <person name="Goeker M."/>
        </authorList>
    </citation>
    <scope>NUCLEOTIDE SEQUENCE [LARGE SCALE GENOMIC DNA]</scope>
    <source>
        <strain evidence="2 3">DSM 22362</strain>
    </source>
</reference>
<dbReference type="GO" id="GO:0003676">
    <property type="term" value="F:nucleic acid binding"/>
    <property type="evidence" value="ECO:0007669"/>
    <property type="project" value="InterPro"/>
</dbReference>
<dbReference type="EMBL" id="SMBZ01000011">
    <property type="protein sequence ID" value="TCV17162.1"/>
    <property type="molecule type" value="Genomic_DNA"/>
</dbReference>
<dbReference type="Proteomes" id="UP000295197">
    <property type="component" value="Unassembled WGS sequence"/>
</dbReference>
<dbReference type="CDD" id="cd00085">
    <property type="entry name" value="HNHc"/>
    <property type="match status" value="1"/>
</dbReference>
<keyword evidence="2" id="KW-0378">Hydrolase</keyword>